<dbReference type="Pfam" id="PF13927">
    <property type="entry name" value="Ig_3"/>
    <property type="match status" value="1"/>
</dbReference>
<evidence type="ECO:0000256" key="3">
    <source>
        <dbReference type="ARBA" id="ARBA00022729"/>
    </source>
</evidence>
<dbReference type="GO" id="GO:0016020">
    <property type="term" value="C:membrane"/>
    <property type="evidence" value="ECO:0007669"/>
    <property type="project" value="UniProtKB-SubCell"/>
</dbReference>
<evidence type="ECO:0000313" key="11">
    <source>
        <dbReference type="EMBL" id="KAL1402987.1"/>
    </source>
</evidence>
<name>A0ABD1DT97_CULPP</name>
<keyword evidence="4" id="KW-0677">Repeat</keyword>
<dbReference type="InterPro" id="IPR036179">
    <property type="entry name" value="Ig-like_dom_sf"/>
</dbReference>
<dbReference type="InterPro" id="IPR003598">
    <property type="entry name" value="Ig_sub2"/>
</dbReference>
<sequence>MNYGDSVSIQCNVPSGDLPIGIRWYFNGATINDPSVVVTNVGKRSKVLTIDSVTGWHAGNYSCEASNKPEVVHFTAELSSLNPPVQLWSNSTSTPETFRCI</sequence>
<evidence type="ECO:0000256" key="4">
    <source>
        <dbReference type="ARBA" id="ARBA00022737"/>
    </source>
</evidence>
<dbReference type="SUPFAM" id="SSF48726">
    <property type="entry name" value="Immunoglobulin"/>
    <property type="match status" value="1"/>
</dbReference>
<keyword evidence="3" id="KW-0732">Signal</keyword>
<dbReference type="FunFam" id="2.60.40.10:FF:000017">
    <property type="entry name" value="Down syndrome cell adhesion molecule b"/>
    <property type="match status" value="1"/>
</dbReference>
<keyword evidence="5" id="KW-0130">Cell adhesion</keyword>
<dbReference type="GO" id="GO:0048812">
    <property type="term" value="P:neuron projection morphogenesis"/>
    <property type="evidence" value="ECO:0007669"/>
    <property type="project" value="UniProtKB-ARBA"/>
</dbReference>
<dbReference type="GO" id="GO:0007155">
    <property type="term" value="P:cell adhesion"/>
    <property type="evidence" value="ECO:0007669"/>
    <property type="project" value="UniProtKB-KW"/>
</dbReference>
<dbReference type="SMART" id="SM00408">
    <property type="entry name" value="IGc2"/>
    <property type="match status" value="1"/>
</dbReference>
<feature type="non-terminal residue" evidence="11">
    <location>
        <position position="101"/>
    </location>
</feature>
<evidence type="ECO:0000256" key="8">
    <source>
        <dbReference type="ARBA" id="ARBA00023157"/>
    </source>
</evidence>
<evidence type="ECO:0000313" key="12">
    <source>
        <dbReference type="Proteomes" id="UP001562425"/>
    </source>
</evidence>
<dbReference type="InterPro" id="IPR013783">
    <property type="entry name" value="Ig-like_fold"/>
</dbReference>
<dbReference type="Proteomes" id="UP001562425">
    <property type="component" value="Unassembled WGS sequence"/>
</dbReference>
<keyword evidence="6" id="KW-1133">Transmembrane helix</keyword>
<feature type="domain" description="Ig-like" evidence="10">
    <location>
        <begin position="1"/>
        <end position="79"/>
    </location>
</feature>
<dbReference type="AlphaFoldDB" id="A0ABD1DT97"/>
<keyword evidence="12" id="KW-1185">Reference proteome</keyword>
<proteinExistence type="predicted"/>
<keyword evidence="8" id="KW-1015">Disulfide bond</keyword>
<comment type="caution">
    <text evidence="11">The sequence shown here is derived from an EMBL/GenBank/DDBJ whole genome shotgun (WGS) entry which is preliminary data.</text>
</comment>
<keyword evidence="9" id="KW-0393">Immunoglobulin domain</keyword>
<accession>A0ABD1DT97</accession>
<evidence type="ECO:0000256" key="7">
    <source>
        <dbReference type="ARBA" id="ARBA00023136"/>
    </source>
</evidence>
<evidence type="ECO:0000256" key="2">
    <source>
        <dbReference type="ARBA" id="ARBA00022692"/>
    </source>
</evidence>
<keyword evidence="7" id="KW-0472">Membrane</keyword>
<evidence type="ECO:0000256" key="5">
    <source>
        <dbReference type="ARBA" id="ARBA00022889"/>
    </source>
</evidence>
<comment type="subcellular location">
    <subcellularLocation>
        <location evidence="1">Membrane</location>
        <topology evidence="1">Single-pass membrane protein</topology>
    </subcellularLocation>
</comment>
<evidence type="ECO:0000259" key="10">
    <source>
        <dbReference type="PROSITE" id="PS50835"/>
    </source>
</evidence>
<evidence type="ECO:0000256" key="9">
    <source>
        <dbReference type="ARBA" id="ARBA00023319"/>
    </source>
</evidence>
<dbReference type="Gene3D" id="2.60.40.10">
    <property type="entry name" value="Immunoglobulins"/>
    <property type="match status" value="1"/>
</dbReference>
<keyword evidence="2" id="KW-0812">Transmembrane</keyword>
<gene>
    <name evidence="11" type="ORF">pipiens_000011</name>
</gene>
<organism evidence="11 12">
    <name type="scientific">Culex pipiens pipiens</name>
    <name type="common">Northern house mosquito</name>
    <dbReference type="NCBI Taxonomy" id="38569"/>
    <lineage>
        <taxon>Eukaryota</taxon>
        <taxon>Metazoa</taxon>
        <taxon>Ecdysozoa</taxon>
        <taxon>Arthropoda</taxon>
        <taxon>Hexapoda</taxon>
        <taxon>Insecta</taxon>
        <taxon>Pterygota</taxon>
        <taxon>Neoptera</taxon>
        <taxon>Endopterygota</taxon>
        <taxon>Diptera</taxon>
        <taxon>Nematocera</taxon>
        <taxon>Culicoidea</taxon>
        <taxon>Culicidae</taxon>
        <taxon>Culicinae</taxon>
        <taxon>Culicini</taxon>
        <taxon>Culex</taxon>
        <taxon>Culex</taxon>
    </lineage>
</organism>
<dbReference type="InterPro" id="IPR007110">
    <property type="entry name" value="Ig-like_dom"/>
</dbReference>
<evidence type="ECO:0000256" key="6">
    <source>
        <dbReference type="ARBA" id="ARBA00022989"/>
    </source>
</evidence>
<protein>
    <recommendedName>
        <fullName evidence="10">Ig-like domain-containing protein</fullName>
    </recommendedName>
</protein>
<dbReference type="EMBL" id="JBEHCU010002229">
    <property type="protein sequence ID" value="KAL1402987.1"/>
    <property type="molecule type" value="Genomic_DNA"/>
</dbReference>
<reference evidence="11 12" key="1">
    <citation type="submission" date="2024-05" db="EMBL/GenBank/DDBJ databases">
        <title>Culex pipiens pipiens assembly and annotation.</title>
        <authorList>
            <person name="Alout H."/>
            <person name="Durand T."/>
        </authorList>
    </citation>
    <scope>NUCLEOTIDE SEQUENCE [LARGE SCALE GENOMIC DNA]</scope>
    <source>
        <strain evidence="11">HA-2024</strain>
        <tissue evidence="11">Whole body</tissue>
    </source>
</reference>
<dbReference type="PROSITE" id="PS50835">
    <property type="entry name" value="IG_LIKE"/>
    <property type="match status" value="1"/>
</dbReference>
<evidence type="ECO:0000256" key="1">
    <source>
        <dbReference type="ARBA" id="ARBA00004167"/>
    </source>
</evidence>